<dbReference type="GO" id="GO:1904680">
    <property type="term" value="F:peptide transmembrane transporter activity"/>
    <property type="evidence" value="ECO:0007669"/>
    <property type="project" value="InterPro"/>
</dbReference>
<feature type="transmembrane region" description="Helical" evidence="7">
    <location>
        <begin position="115"/>
        <end position="135"/>
    </location>
</feature>
<dbReference type="GO" id="GO:0015833">
    <property type="term" value="P:peptide transport"/>
    <property type="evidence" value="ECO:0007669"/>
    <property type="project" value="UniProtKB-KW"/>
</dbReference>
<keyword evidence="5 7" id="KW-1133">Transmembrane helix</keyword>
<evidence type="ECO:0000256" key="5">
    <source>
        <dbReference type="ARBA" id="ARBA00022989"/>
    </source>
</evidence>
<dbReference type="PANTHER" id="PTHR11654">
    <property type="entry name" value="OLIGOPEPTIDE TRANSPORTER-RELATED"/>
    <property type="match status" value="1"/>
</dbReference>
<keyword evidence="3 7" id="KW-0812">Transmembrane</keyword>
<feature type="transmembrane region" description="Helical" evidence="7">
    <location>
        <begin position="353"/>
        <end position="374"/>
    </location>
</feature>
<feature type="transmembrane region" description="Helical" evidence="7">
    <location>
        <begin position="30"/>
        <end position="51"/>
    </location>
</feature>
<feature type="transmembrane region" description="Helical" evidence="7">
    <location>
        <begin position="420"/>
        <end position="442"/>
    </location>
</feature>
<evidence type="ECO:0000313" key="9">
    <source>
        <dbReference type="Proteomes" id="UP000613768"/>
    </source>
</evidence>
<accession>A0AAW3ZJ16</accession>
<dbReference type="Pfam" id="PF00854">
    <property type="entry name" value="PTR2"/>
    <property type="match status" value="1"/>
</dbReference>
<evidence type="ECO:0000256" key="3">
    <source>
        <dbReference type="ARBA" id="ARBA00022692"/>
    </source>
</evidence>
<keyword evidence="4" id="KW-0813">Transport</keyword>
<keyword evidence="4" id="KW-0571">Peptide transport</keyword>
<keyword evidence="9" id="KW-1185">Reference proteome</keyword>
<feature type="transmembrane region" description="Helical" evidence="7">
    <location>
        <begin position="300"/>
        <end position="317"/>
    </location>
</feature>
<name>A0AAW3ZJ16_9GAMM</name>
<feature type="transmembrane region" description="Helical" evidence="7">
    <location>
        <begin position="182"/>
        <end position="202"/>
    </location>
</feature>
<dbReference type="GO" id="GO:0016020">
    <property type="term" value="C:membrane"/>
    <property type="evidence" value="ECO:0007669"/>
    <property type="project" value="UniProtKB-SubCell"/>
</dbReference>
<organism evidence="8 9">
    <name type="scientific">Pseudomarimonas arenosa</name>
    <dbReference type="NCBI Taxonomy" id="2774145"/>
    <lineage>
        <taxon>Bacteria</taxon>
        <taxon>Pseudomonadati</taxon>
        <taxon>Pseudomonadota</taxon>
        <taxon>Gammaproteobacteria</taxon>
        <taxon>Lysobacterales</taxon>
        <taxon>Lysobacteraceae</taxon>
        <taxon>Pseudomarimonas</taxon>
    </lineage>
</organism>
<dbReference type="FunFam" id="1.20.1250.20:FF:000651">
    <property type="entry name" value="Glutathione uptake transporter"/>
    <property type="match status" value="1"/>
</dbReference>
<feature type="transmembrane region" description="Helical" evidence="7">
    <location>
        <begin position="63"/>
        <end position="81"/>
    </location>
</feature>
<sequence>MNPNGAPTPSSGRLPRQIPYIIGNEACERFSFYGMRNILTPFLITSLLLYAPEAERAGIAKDVFHSFVIGVYFFPLLGGWISDRFFGKYNTTLWLSLVYCVGHLCLALFESNRSGFYFGLFLIALGSGGIKPLVSAFVGDQFDQTNKHKAKLVYDAFYWTINFGSFFASLLMPRILAAWGPAWAFGIPGILMAMATLIFWLGRHKYVHVPPSPPNPHSFIRVVRTALFAPGSHVYGLACFYLGAALALVTLYFTPQLSVVTALVSAIGLVMLFGGIGTWLQLDRALQQHPREAVEGVRAVLRILIVFALVTPFWSLFDQKASTWILQGNAMTIPHDSWWWPSWLVQQPAQMQALNPLLVMLLIPFNNLVLYPALRRVGIEPTALRRMGLGIAFSGLAWVVAGLIQLSIDGGDSVSLAWQIAPYALLTFGEVLVSATGLEFAYSQAPSSMKGSIMSFWMLSVTFGNLWVLLTNEAVRNEAVTAQIASTGMSETAFLMFFFAGFAFVAAGVFGLYARKYPVMDHYRNAG</sequence>
<evidence type="ECO:0000256" key="1">
    <source>
        <dbReference type="ARBA" id="ARBA00004141"/>
    </source>
</evidence>
<dbReference type="EMBL" id="JACYTR010000016">
    <property type="protein sequence ID" value="MBD8526083.1"/>
    <property type="molecule type" value="Genomic_DNA"/>
</dbReference>
<proteinExistence type="inferred from homology"/>
<evidence type="ECO:0000256" key="6">
    <source>
        <dbReference type="ARBA" id="ARBA00023136"/>
    </source>
</evidence>
<dbReference type="Proteomes" id="UP000613768">
    <property type="component" value="Unassembled WGS sequence"/>
</dbReference>
<dbReference type="RefSeq" id="WP_192029503.1">
    <property type="nucleotide sequence ID" value="NZ_JACYTR010000016.1"/>
</dbReference>
<protein>
    <submittedName>
        <fullName evidence="8">MFS transporter</fullName>
    </submittedName>
</protein>
<dbReference type="Gene3D" id="1.20.1250.20">
    <property type="entry name" value="MFS general substrate transporter like domains"/>
    <property type="match status" value="1"/>
</dbReference>
<keyword evidence="4" id="KW-0653">Protein transport</keyword>
<feature type="transmembrane region" description="Helical" evidence="7">
    <location>
        <begin position="93"/>
        <end position="109"/>
    </location>
</feature>
<dbReference type="SUPFAM" id="SSF103473">
    <property type="entry name" value="MFS general substrate transporter"/>
    <property type="match status" value="1"/>
</dbReference>
<dbReference type="AlphaFoldDB" id="A0AAW3ZJ16"/>
<evidence type="ECO:0000256" key="2">
    <source>
        <dbReference type="ARBA" id="ARBA00005982"/>
    </source>
</evidence>
<comment type="subcellular location">
    <subcellularLocation>
        <location evidence="1">Membrane</location>
        <topology evidence="1">Multi-pass membrane protein</topology>
    </subcellularLocation>
</comment>
<dbReference type="InterPro" id="IPR005279">
    <property type="entry name" value="Dipep/tripep_permease"/>
</dbReference>
<dbReference type="InterPro" id="IPR036259">
    <property type="entry name" value="MFS_trans_sf"/>
</dbReference>
<feature type="transmembrane region" description="Helical" evidence="7">
    <location>
        <begin position="386"/>
        <end position="408"/>
    </location>
</feature>
<feature type="transmembrane region" description="Helical" evidence="7">
    <location>
        <begin position="234"/>
        <end position="253"/>
    </location>
</feature>
<evidence type="ECO:0000313" key="8">
    <source>
        <dbReference type="EMBL" id="MBD8526083.1"/>
    </source>
</evidence>
<dbReference type="InterPro" id="IPR000109">
    <property type="entry name" value="POT_fam"/>
</dbReference>
<reference evidence="8 9" key="1">
    <citation type="submission" date="2020-09" db="EMBL/GenBank/DDBJ databases">
        <title>Pseudoxanthomonas sp. CAU 1598 isolated from sand of Yaerae Beach.</title>
        <authorList>
            <person name="Kim W."/>
        </authorList>
    </citation>
    <scope>NUCLEOTIDE SEQUENCE [LARGE SCALE GENOMIC DNA]</scope>
    <source>
        <strain evidence="8 9">CAU 1598</strain>
    </source>
</reference>
<feature type="transmembrane region" description="Helical" evidence="7">
    <location>
        <begin position="492"/>
        <end position="514"/>
    </location>
</feature>
<dbReference type="NCBIfam" id="TIGR00924">
    <property type="entry name" value="yjdL_sub1_fam"/>
    <property type="match status" value="1"/>
</dbReference>
<evidence type="ECO:0000256" key="4">
    <source>
        <dbReference type="ARBA" id="ARBA00022856"/>
    </source>
</evidence>
<gene>
    <name evidence="8" type="ORF">IFO71_10080</name>
</gene>
<keyword evidence="6 7" id="KW-0472">Membrane</keyword>
<comment type="caution">
    <text evidence="8">The sequence shown here is derived from an EMBL/GenBank/DDBJ whole genome shotgun (WGS) entry which is preliminary data.</text>
</comment>
<evidence type="ECO:0000256" key="7">
    <source>
        <dbReference type="SAM" id="Phobius"/>
    </source>
</evidence>
<feature type="transmembrane region" description="Helical" evidence="7">
    <location>
        <begin position="454"/>
        <end position="472"/>
    </location>
</feature>
<feature type="transmembrane region" description="Helical" evidence="7">
    <location>
        <begin position="259"/>
        <end position="280"/>
    </location>
</feature>
<comment type="similarity">
    <text evidence="2">Belongs to the major facilitator superfamily. Proton-dependent oligopeptide transporter (POT/PTR) (TC 2.A.17) family.</text>
</comment>